<evidence type="ECO:0000256" key="1">
    <source>
        <dbReference type="ARBA" id="ARBA00022729"/>
    </source>
</evidence>
<dbReference type="InterPro" id="IPR016047">
    <property type="entry name" value="M23ase_b-sheet_dom"/>
</dbReference>
<dbReference type="EMBL" id="DSPJ01000034">
    <property type="protein sequence ID" value="HEX61743.1"/>
    <property type="molecule type" value="Genomic_DNA"/>
</dbReference>
<name>A0A831YQ08_UNCKA</name>
<evidence type="ECO:0000259" key="2">
    <source>
        <dbReference type="Pfam" id="PF01551"/>
    </source>
</evidence>
<protein>
    <submittedName>
        <fullName evidence="3">M23 family metallopeptidase</fullName>
    </submittedName>
</protein>
<dbReference type="PANTHER" id="PTHR21666">
    <property type="entry name" value="PEPTIDASE-RELATED"/>
    <property type="match status" value="1"/>
</dbReference>
<comment type="caution">
    <text evidence="3">The sequence shown here is derived from an EMBL/GenBank/DDBJ whole genome shotgun (WGS) entry which is preliminary data.</text>
</comment>
<evidence type="ECO:0000313" key="3">
    <source>
        <dbReference type="EMBL" id="HEX61743.1"/>
    </source>
</evidence>
<organism evidence="3">
    <name type="scientific">candidate division WWE3 bacterium</name>
    <dbReference type="NCBI Taxonomy" id="2053526"/>
    <lineage>
        <taxon>Bacteria</taxon>
        <taxon>Katanobacteria</taxon>
    </lineage>
</organism>
<dbReference type="CDD" id="cd12797">
    <property type="entry name" value="M23_peptidase"/>
    <property type="match status" value="1"/>
</dbReference>
<dbReference type="Pfam" id="PF01551">
    <property type="entry name" value="Peptidase_M23"/>
    <property type="match status" value="1"/>
</dbReference>
<dbReference type="SUPFAM" id="SSF51261">
    <property type="entry name" value="Duplicated hybrid motif"/>
    <property type="match status" value="1"/>
</dbReference>
<dbReference type="Gene3D" id="2.70.70.10">
    <property type="entry name" value="Glucose Permease (Domain IIA)"/>
    <property type="match status" value="1"/>
</dbReference>
<dbReference type="InterPro" id="IPR050570">
    <property type="entry name" value="Cell_wall_metabolism_enzyme"/>
</dbReference>
<accession>A0A831YQ08</accession>
<keyword evidence="1" id="KW-0732">Signal</keyword>
<proteinExistence type="predicted"/>
<dbReference type="AlphaFoldDB" id="A0A831YQ08"/>
<gene>
    <name evidence="3" type="ORF">ENR01_01105</name>
</gene>
<reference evidence="3" key="1">
    <citation type="journal article" date="2020" name="mSystems">
        <title>Genome- and Community-Level Interaction Insights into Carbon Utilization and Element Cycling Functions of Hydrothermarchaeota in Hydrothermal Sediment.</title>
        <authorList>
            <person name="Zhou Z."/>
            <person name="Liu Y."/>
            <person name="Xu W."/>
            <person name="Pan J."/>
            <person name="Luo Z.H."/>
            <person name="Li M."/>
        </authorList>
    </citation>
    <scope>NUCLEOTIDE SEQUENCE [LARGE SCALE GENOMIC DNA]</scope>
    <source>
        <strain evidence="3">SpSt-361</strain>
    </source>
</reference>
<dbReference type="GO" id="GO:0004222">
    <property type="term" value="F:metalloendopeptidase activity"/>
    <property type="evidence" value="ECO:0007669"/>
    <property type="project" value="TreeGrafter"/>
</dbReference>
<feature type="domain" description="M23ase beta-sheet core" evidence="2">
    <location>
        <begin position="128"/>
        <end position="209"/>
    </location>
</feature>
<dbReference type="InterPro" id="IPR011055">
    <property type="entry name" value="Dup_hybrid_motif"/>
</dbReference>
<sequence length="240" mass="25008">MAGPSGAFASLLPPQTIFKEEDSEDPSISFEYLGGLGGIFGQFSNAARSVLKIASLGNVGEAVDCLIYGLTAHPANARSQVCNKVLVSGKFIGWPTYHGFIFQGPKASCGNCTHAVVEAIDVGPGPNVNMGDAVLATVVGTITATGTDNIYGNYIDLRSTDPDVPTTIRYGHLSAVYVSPGRTVSPGEVIGAVGDTGMGGIHLHYEFRFGALEMKVPYIPEDGGGGIRGCLAPNCPDIQW</sequence>
<dbReference type="PANTHER" id="PTHR21666:SF289">
    <property type="entry name" value="L-ALA--D-GLU ENDOPEPTIDASE"/>
    <property type="match status" value="1"/>
</dbReference>